<organism evidence="1 2">
    <name type="scientific">Acinetobacter amyesii</name>
    <dbReference type="NCBI Taxonomy" id="2942470"/>
    <lineage>
        <taxon>Bacteria</taxon>
        <taxon>Pseudomonadati</taxon>
        <taxon>Pseudomonadota</taxon>
        <taxon>Gammaproteobacteria</taxon>
        <taxon>Moraxellales</taxon>
        <taxon>Moraxellaceae</taxon>
        <taxon>Acinetobacter</taxon>
    </lineage>
</organism>
<dbReference type="AlphaFoldDB" id="A0A1T1H593"/>
<protein>
    <submittedName>
        <fullName evidence="1">Uncharacterized protein</fullName>
    </submittedName>
</protein>
<reference evidence="1 2" key="1">
    <citation type="submission" date="2017-02" db="EMBL/GenBank/DDBJ databases">
        <title>Acinetobacter sp. ANC 4945, whole genome shotgun sequencing project.</title>
        <authorList>
            <person name="Radolfova-Krizova L."/>
            <person name="Al Atrouni A."/>
            <person name="Nemec A."/>
        </authorList>
    </citation>
    <scope>NUCLEOTIDE SEQUENCE [LARGE SCALE GENOMIC DNA]</scope>
    <source>
        <strain evidence="1 2">ANC 4945</strain>
    </source>
</reference>
<evidence type="ECO:0000313" key="1">
    <source>
        <dbReference type="EMBL" id="OOV85004.1"/>
    </source>
</evidence>
<gene>
    <name evidence="1" type="ORF">B1202_05155</name>
</gene>
<comment type="caution">
    <text evidence="1">The sequence shown here is derived from an EMBL/GenBank/DDBJ whole genome shotgun (WGS) entry which is preliminary data.</text>
</comment>
<dbReference type="EMBL" id="MVKX01000002">
    <property type="protein sequence ID" value="OOV85004.1"/>
    <property type="molecule type" value="Genomic_DNA"/>
</dbReference>
<sequence>MDNQLEHIRDIWVNAFFTGNYTVLAEYEDEHFKVVYEQDGRVESNYVRYERIAHAVKNGVWKPQKPDVEFEEYEFNRDQTECKILIGLAETQQQIQEIWHFDQTWKIQELRFLKAKKAHPSALS</sequence>
<dbReference type="Proteomes" id="UP000191160">
    <property type="component" value="Unassembled WGS sequence"/>
</dbReference>
<accession>A0A1T1H593</accession>
<keyword evidence="2" id="KW-1185">Reference proteome</keyword>
<name>A0A1T1H593_9GAMM</name>
<evidence type="ECO:0000313" key="2">
    <source>
        <dbReference type="Proteomes" id="UP000191160"/>
    </source>
</evidence>
<proteinExistence type="predicted"/>